<dbReference type="SUPFAM" id="SSF53335">
    <property type="entry name" value="S-adenosyl-L-methionine-dependent methyltransferases"/>
    <property type="match status" value="1"/>
</dbReference>
<dbReference type="CDD" id="cd02440">
    <property type="entry name" value="AdoMet_MTases"/>
    <property type="match status" value="1"/>
</dbReference>
<dbReference type="Gene3D" id="3.40.50.150">
    <property type="entry name" value="Vaccinia Virus protein VP39"/>
    <property type="match status" value="1"/>
</dbReference>
<organism evidence="2 3">
    <name type="scientific">Candidatus Nitrotoga arctica</name>
    <dbReference type="NCBI Taxonomy" id="453162"/>
    <lineage>
        <taxon>Bacteria</taxon>
        <taxon>Pseudomonadati</taxon>
        <taxon>Pseudomonadota</taxon>
        <taxon>Betaproteobacteria</taxon>
        <taxon>Nitrosomonadales</taxon>
        <taxon>Gallionellaceae</taxon>
        <taxon>Candidatus Nitrotoga</taxon>
    </lineage>
</organism>
<dbReference type="InterPro" id="IPR050508">
    <property type="entry name" value="Methyltransf_Superfamily"/>
</dbReference>
<dbReference type="PANTHER" id="PTHR42912">
    <property type="entry name" value="METHYLTRANSFERASE"/>
    <property type="match status" value="1"/>
</dbReference>
<name>A0ABM8Z363_9PROT</name>
<evidence type="ECO:0000313" key="2">
    <source>
        <dbReference type="EMBL" id="CAG9934276.1"/>
    </source>
</evidence>
<evidence type="ECO:0000259" key="1">
    <source>
        <dbReference type="Pfam" id="PF08241"/>
    </source>
</evidence>
<protein>
    <submittedName>
        <fullName evidence="2">Ubiquinone/menaquinone biosynthesis C-methylase UbiE</fullName>
    </submittedName>
</protein>
<proteinExistence type="predicted"/>
<dbReference type="InterPro" id="IPR029063">
    <property type="entry name" value="SAM-dependent_MTases_sf"/>
</dbReference>
<dbReference type="Pfam" id="PF08241">
    <property type="entry name" value="Methyltransf_11"/>
    <property type="match status" value="1"/>
</dbReference>
<reference evidence="2 3" key="1">
    <citation type="submission" date="2021-10" db="EMBL/GenBank/DDBJ databases">
        <authorList>
            <person name="Koch H."/>
        </authorList>
    </citation>
    <scope>NUCLEOTIDE SEQUENCE [LARGE SCALE GENOMIC DNA]</scope>
    <source>
        <strain evidence="2">6680</strain>
    </source>
</reference>
<gene>
    <name evidence="2" type="ORF">NTG6680_3027</name>
</gene>
<dbReference type="InterPro" id="IPR013216">
    <property type="entry name" value="Methyltransf_11"/>
</dbReference>
<evidence type="ECO:0000313" key="3">
    <source>
        <dbReference type="Proteomes" id="UP000839052"/>
    </source>
</evidence>
<accession>A0ABM8Z363</accession>
<dbReference type="RefSeq" id="WP_239797931.1">
    <property type="nucleotide sequence ID" value="NZ_OU912926.1"/>
</dbReference>
<dbReference type="EMBL" id="OU912926">
    <property type="protein sequence ID" value="CAG9934276.1"/>
    <property type="molecule type" value="Genomic_DNA"/>
</dbReference>
<keyword evidence="2" id="KW-0830">Ubiquinone</keyword>
<keyword evidence="3" id="KW-1185">Reference proteome</keyword>
<feature type="domain" description="Methyltransferase type 11" evidence="1">
    <location>
        <begin position="44"/>
        <end position="133"/>
    </location>
</feature>
<dbReference type="Proteomes" id="UP000839052">
    <property type="component" value="Chromosome"/>
</dbReference>
<sequence>MSLKTSYRFIAPFYDVFLDRATRSARQHSLARLPQQGVARVLLSGAGTGLDFPFLPPRHEYTALDLTGAMLAQAKKKAAGLRLQWVRGDSMALPFAPDSFDYVVLHLIMAVVSRPQYCLAETARVLKPGGHILLFDKFLRRGERAWVRRGLTPLMGRLATRLDVVFEEVLEAVPGLRILSNEPVLANGWFRLIELHKDASKN</sequence>